<dbReference type="AlphaFoldDB" id="A0A815UWR9"/>
<protein>
    <recommendedName>
        <fullName evidence="1">ADP ribosyltransferase domain-containing protein</fullName>
    </recommendedName>
</protein>
<dbReference type="EMBL" id="CAJOBC010089581">
    <property type="protein sequence ID" value="CAF4381979.1"/>
    <property type="molecule type" value="Genomic_DNA"/>
</dbReference>
<dbReference type="EMBL" id="CAJNOQ010024023">
    <property type="protein sequence ID" value="CAF1522826.1"/>
    <property type="molecule type" value="Genomic_DNA"/>
</dbReference>
<feature type="domain" description="ADP ribosyltransferase" evidence="1">
    <location>
        <begin position="121"/>
        <end position="294"/>
    </location>
</feature>
<evidence type="ECO:0000313" key="3">
    <source>
        <dbReference type="EMBL" id="CAF1522826.1"/>
    </source>
</evidence>
<organism evidence="3 6">
    <name type="scientific">Didymodactylos carnosus</name>
    <dbReference type="NCBI Taxonomy" id="1234261"/>
    <lineage>
        <taxon>Eukaryota</taxon>
        <taxon>Metazoa</taxon>
        <taxon>Spiralia</taxon>
        <taxon>Gnathifera</taxon>
        <taxon>Rotifera</taxon>
        <taxon>Eurotatoria</taxon>
        <taxon>Bdelloidea</taxon>
        <taxon>Philodinida</taxon>
        <taxon>Philodinidae</taxon>
        <taxon>Didymodactylos</taxon>
    </lineage>
</organism>
<dbReference type="OrthoDB" id="423533at2759"/>
<comment type="caution">
    <text evidence="3">The sequence shown here is derived from an EMBL/GenBank/DDBJ whole genome shotgun (WGS) entry which is preliminary data.</text>
</comment>
<dbReference type="EMBL" id="CAJOBA010053053">
    <property type="protein sequence ID" value="CAF4261165.1"/>
    <property type="molecule type" value="Genomic_DNA"/>
</dbReference>
<dbReference type="InterPro" id="IPR003540">
    <property type="entry name" value="ADP-ribosyltransferase"/>
</dbReference>
<evidence type="ECO:0000313" key="2">
    <source>
        <dbReference type="EMBL" id="CAF1468906.1"/>
    </source>
</evidence>
<dbReference type="GO" id="GO:0005576">
    <property type="term" value="C:extracellular region"/>
    <property type="evidence" value="ECO:0007669"/>
    <property type="project" value="InterPro"/>
</dbReference>
<gene>
    <name evidence="3" type="ORF">GPM918_LOCUS37631</name>
    <name evidence="2" type="ORF">OVA965_LOCUS35572</name>
    <name evidence="5" type="ORF">SRO942_LOCUS38403</name>
    <name evidence="4" type="ORF">TMI583_LOCUS36546</name>
</gene>
<reference evidence="3" key="1">
    <citation type="submission" date="2021-02" db="EMBL/GenBank/DDBJ databases">
        <authorList>
            <person name="Nowell W R."/>
        </authorList>
    </citation>
    <scope>NUCLEOTIDE SEQUENCE</scope>
</reference>
<keyword evidence="6" id="KW-1185">Reference proteome</keyword>
<dbReference type="Proteomes" id="UP000682733">
    <property type="component" value="Unassembled WGS sequence"/>
</dbReference>
<accession>A0A815UWR9</accession>
<sequence length="377" mass="43356">MAKETENADIEYSEESYFLSSHLSKDLRIIHRERFLYEHDEISLSSCRRASFGSAPILQWCYKNGFDFDKLMKKQSMTLAVLKYAVTGIEAEGKEINQLDQAKEICDYLSRIKQPVTANPSDIGRCCVYLYTKDTFLYKRTNELLRQERNNAPGDILIERLAPYCALLSSYLQMQFINDGTFVQEENLRLYTSKHMKYIYRGSNLSQEMIEQYKQNIGKRISWPAFSSMSKSRRVAELFGNTLFMVDASVIKSISTDYLADIEKISAFPEEQEVLLTAGINLEIRDVKEEECEKYTILVYLSENHRHLFPGEKMRLSTFESDKKDSTAGKYSLISDIFKKSYAYIASKTSIIEKFGTTSGGSLVAMSNPDSRRGSLY</sequence>
<evidence type="ECO:0000259" key="1">
    <source>
        <dbReference type="Pfam" id="PF03496"/>
    </source>
</evidence>
<name>A0A815UWR9_9BILA</name>
<dbReference type="Gene3D" id="3.90.176.10">
    <property type="entry name" value="Toxin ADP-ribosyltransferase, Chain A, domain 1"/>
    <property type="match status" value="1"/>
</dbReference>
<dbReference type="SUPFAM" id="SSF56399">
    <property type="entry name" value="ADP-ribosylation"/>
    <property type="match status" value="1"/>
</dbReference>
<dbReference type="Proteomes" id="UP000681722">
    <property type="component" value="Unassembled WGS sequence"/>
</dbReference>
<dbReference type="Pfam" id="PF03496">
    <property type="entry name" value="ADPrib_exo_Tox"/>
    <property type="match status" value="1"/>
</dbReference>
<dbReference type="Proteomes" id="UP000677228">
    <property type="component" value="Unassembled WGS sequence"/>
</dbReference>
<evidence type="ECO:0000313" key="4">
    <source>
        <dbReference type="EMBL" id="CAF4261165.1"/>
    </source>
</evidence>
<dbReference type="Proteomes" id="UP000663829">
    <property type="component" value="Unassembled WGS sequence"/>
</dbReference>
<dbReference type="EMBL" id="CAJNOK010031164">
    <property type="protein sequence ID" value="CAF1468906.1"/>
    <property type="molecule type" value="Genomic_DNA"/>
</dbReference>
<evidence type="ECO:0000313" key="6">
    <source>
        <dbReference type="Proteomes" id="UP000663829"/>
    </source>
</evidence>
<proteinExistence type="predicted"/>
<evidence type="ECO:0000313" key="5">
    <source>
        <dbReference type="EMBL" id="CAF4381979.1"/>
    </source>
</evidence>